<evidence type="ECO:0000313" key="3">
    <source>
        <dbReference type="EMBL" id="SYX86085.1"/>
    </source>
</evidence>
<gene>
    <name evidence="3" type="ORF">PBLR_14507</name>
</gene>
<dbReference type="SUPFAM" id="SSF55383">
    <property type="entry name" value="Copper amine oxidase, domain N"/>
    <property type="match status" value="1"/>
</dbReference>
<feature type="domain" description="Copper amine oxidase-like N-terminal" evidence="2">
    <location>
        <begin position="78"/>
        <end position="154"/>
    </location>
</feature>
<organism evidence="3 4">
    <name type="scientific">Paenibacillus alvei</name>
    <name type="common">Bacillus alvei</name>
    <dbReference type="NCBI Taxonomy" id="44250"/>
    <lineage>
        <taxon>Bacteria</taxon>
        <taxon>Bacillati</taxon>
        <taxon>Bacillota</taxon>
        <taxon>Bacilli</taxon>
        <taxon>Bacillales</taxon>
        <taxon>Paenibacillaceae</taxon>
        <taxon>Paenibacillus</taxon>
    </lineage>
</organism>
<sequence>MRKWLLIMISMLVWFGSSMQAQAEQAAPSAKQQTKVYFNGYDISEWRWDQQHIVVPLFAFDDYSYFIQDGNKGMQDITYKWDSAAKTVWVYSADKSRTIKLVAEQPIAWVNGKKVALDAPVRIIEGHTYVPLRFISEALGGKVKWDAKKRAAIIRTPERVKRDELIRAGDLDTARQEALRLPLVYPNREIKPRSEGFEATIVFPEGEALRYRYHIKDVTSIIEISEDGLAEVIWQGRTGTTADKVIEEIGSKPDFGSAMVYFRHSFPVEDFVTYGKLDAQGRSTELGKFEVKMKLRSNADAVMSIRGEKRTDVRPLLEERM</sequence>
<dbReference type="Proteomes" id="UP000304148">
    <property type="component" value="Chromosome"/>
</dbReference>
<dbReference type="Gene3D" id="3.30.457.10">
    <property type="entry name" value="Copper amine oxidase-like, N-terminal domain"/>
    <property type="match status" value="1"/>
</dbReference>
<evidence type="ECO:0000313" key="4">
    <source>
        <dbReference type="Proteomes" id="UP000304148"/>
    </source>
</evidence>
<evidence type="ECO:0000259" key="2">
    <source>
        <dbReference type="Pfam" id="PF07833"/>
    </source>
</evidence>
<keyword evidence="1" id="KW-0732">Signal</keyword>
<proteinExistence type="predicted"/>
<protein>
    <submittedName>
        <fullName evidence="3">Copper amine oxidase</fullName>
    </submittedName>
</protein>
<dbReference type="RefSeq" id="WP_138188092.1">
    <property type="nucleotide sequence ID" value="NZ_LS992241.1"/>
</dbReference>
<dbReference type="InterPro" id="IPR036582">
    <property type="entry name" value="Mao_N_sf"/>
</dbReference>
<feature type="chain" id="PRO_5039473230" evidence="1">
    <location>
        <begin position="24"/>
        <end position="321"/>
    </location>
</feature>
<dbReference type="EMBL" id="LS992241">
    <property type="protein sequence ID" value="SYX86085.1"/>
    <property type="molecule type" value="Genomic_DNA"/>
</dbReference>
<dbReference type="Pfam" id="PF07833">
    <property type="entry name" value="Cu_amine_oxidN1"/>
    <property type="match status" value="1"/>
</dbReference>
<evidence type="ECO:0000256" key="1">
    <source>
        <dbReference type="SAM" id="SignalP"/>
    </source>
</evidence>
<reference evidence="4" key="1">
    <citation type="submission" date="2018-08" db="EMBL/GenBank/DDBJ databases">
        <authorList>
            <person name="Chevrot R."/>
        </authorList>
    </citation>
    <scope>NUCLEOTIDE SEQUENCE [LARGE SCALE GENOMIC DNA]</scope>
</reference>
<name>A0A383RG61_PAEAL</name>
<feature type="signal peptide" evidence="1">
    <location>
        <begin position="1"/>
        <end position="23"/>
    </location>
</feature>
<dbReference type="InterPro" id="IPR012854">
    <property type="entry name" value="Cu_amine_oxidase-like_N"/>
</dbReference>
<dbReference type="AlphaFoldDB" id="A0A383RG61"/>
<accession>A0A383RG61</accession>